<evidence type="ECO:0000256" key="1">
    <source>
        <dbReference type="SAM" id="Phobius"/>
    </source>
</evidence>
<reference evidence="2" key="1">
    <citation type="submission" date="2016-05" db="EMBL/GenBank/DDBJ databases">
        <authorList>
            <person name="Lavstsen T."/>
            <person name="Jespersen J.S."/>
        </authorList>
    </citation>
    <scope>NUCLEOTIDE SEQUENCE [LARGE SCALE GENOMIC DNA]</scope>
</reference>
<keyword evidence="1" id="KW-0472">Membrane</keyword>
<evidence type="ECO:0000313" key="2">
    <source>
        <dbReference type="EMBL" id="SBT54959.1"/>
    </source>
</evidence>
<dbReference type="Proteomes" id="UP000078555">
    <property type="component" value="Unassembled WGS sequence"/>
</dbReference>
<dbReference type="AlphaFoldDB" id="A0A1A9AFK7"/>
<proteinExistence type="predicted"/>
<dbReference type="Proteomes" id="UP000078550">
    <property type="component" value="Unassembled WGS sequence"/>
</dbReference>
<organism evidence="2 4">
    <name type="scientific">Plasmodium ovale wallikeri</name>
    <dbReference type="NCBI Taxonomy" id="864142"/>
    <lineage>
        <taxon>Eukaryota</taxon>
        <taxon>Sar</taxon>
        <taxon>Alveolata</taxon>
        <taxon>Apicomplexa</taxon>
        <taxon>Aconoidasida</taxon>
        <taxon>Haemosporida</taxon>
        <taxon>Plasmodiidae</taxon>
        <taxon>Plasmodium</taxon>
        <taxon>Plasmodium (Plasmodium)</taxon>
    </lineage>
</organism>
<dbReference type="EMBL" id="FLRD01001224">
    <property type="protein sequence ID" value="SBT56823.1"/>
    <property type="molecule type" value="Genomic_DNA"/>
</dbReference>
<keyword evidence="5" id="KW-1185">Reference proteome</keyword>
<evidence type="ECO:0000313" key="5">
    <source>
        <dbReference type="Proteomes" id="UP000078555"/>
    </source>
</evidence>
<name>A0A1A9AFK7_PLAOA</name>
<feature type="transmembrane region" description="Helical" evidence="1">
    <location>
        <begin position="246"/>
        <end position="269"/>
    </location>
</feature>
<accession>A0A1A9AFK7</accession>
<protein>
    <submittedName>
        <fullName evidence="2">PIR Superfamily Protein</fullName>
    </submittedName>
</protein>
<dbReference type="EMBL" id="FLRE01000685">
    <property type="protein sequence ID" value="SBT54959.1"/>
    <property type="molecule type" value="Genomic_DNA"/>
</dbReference>
<dbReference type="Pfam" id="PF05795">
    <property type="entry name" value="Plasmodium_Vir"/>
    <property type="match status" value="1"/>
</dbReference>
<keyword evidence="1" id="KW-1133">Transmembrane helix</keyword>
<reference evidence="4 5" key="2">
    <citation type="submission" date="2016-05" db="EMBL/GenBank/DDBJ databases">
        <authorList>
            <person name="Naeem Raeece"/>
        </authorList>
    </citation>
    <scope>NUCLEOTIDE SEQUENCE [LARGE SCALE GENOMIC DNA]</scope>
</reference>
<sequence>MVTNSVTEKYETLQNYSFFYNTLNSENGHMDSISDEFFNDIIPNRTPNRSDIIENCKKLNNYIIRSITQESYDTNVFFHIINYWLNDQMRSDSDEKNNLLFNWYKGFLIKNKNMNTYVSKFYYIDNRLFKKNKELYELYDNYDKLFSLLDPFDNSKCFHLSNIVNDYNNIIQQYLKYDNSNFPDVLKQFRSTFENQADVYIKSCGHTIPPFKAVTDKPDSTVHEIEHSQQITGERNQFHSQTSENVASTFTLTLFGTSVGTFLILMLIYKITLFRYKLRNKKNKNMILVNNLDDEPYELPVYTSNVHEGNSQYSTHNLTYQSVEN</sequence>
<dbReference type="InterPro" id="IPR008780">
    <property type="entry name" value="Plasmodium_Vir"/>
</dbReference>
<gene>
    <name evidence="3" type="ORF">POVWA1_078690</name>
    <name evidence="2" type="ORF">POVWA2_066270</name>
</gene>
<keyword evidence="1" id="KW-0812">Transmembrane</keyword>
<evidence type="ECO:0000313" key="3">
    <source>
        <dbReference type="EMBL" id="SBT56823.1"/>
    </source>
</evidence>
<evidence type="ECO:0000313" key="4">
    <source>
        <dbReference type="Proteomes" id="UP000078550"/>
    </source>
</evidence>